<keyword evidence="4" id="KW-0812">Transmembrane</keyword>
<evidence type="ECO:0000313" key="7">
    <source>
        <dbReference type="Proteomes" id="UP001597541"/>
    </source>
</evidence>
<keyword evidence="4" id="KW-1133">Transmembrane helix</keyword>
<feature type="active site" description="Nucleophile" evidence="2">
    <location>
        <position position="99"/>
    </location>
</feature>
<organism evidence="6 7">
    <name type="scientific">Paenibacillus gansuensis</name>
    <dbReference type="NCBI Taxonomy" id="306542"/>
    <lineage>
        <taxon>Bacteria</taxon>
        <taxon>Bacillati</taxon>
        <taxon>Bacillota</taxon>
        <taxon>Bacilli</taxon>
        <taxon>Bacillales</taxon>
        <taxon>Paenibacillaceae</taxon>
        <taxon>Paenibacillus</taxon>
    </lineage>
</organism>
<evidence type="ECO:0000256" key="4">
    <source>
        <dbReference type="SAM" id="Phobius"/>
    </source>
</evidence>
<dbReference type="PROSITE" id="PS51635">
    <property type="entry name" value="PNPLA"/>
    <property type="match status" value="1"/>
</dbReference>
<keyword evidence="2" id="KW-0442">Lipid degradation</keyword>
<feature type="region of interest" description="Disordered" evidence="3">
    <location>
        <begin position="1"/>
        <end position="25"/>
    </location>
</feature>
<feature type="transmembrane region" description="Helical" evidence="4">
    <location>
        <begin position="859"/>
        <end position="879"/>
    </location>
</feature>
<keyword evidence="7" id="KW-1185">Reference proteome</keyword>
<dbReference type="Pfam" id="PF11856">
    <property type="entry name" value="DUF3376"/>
    <property type="match status" value="1"/>
</dbReference>
<dbReference type="Proteomes" id="UP001597541">
    <property type="component" value="Unassembled WGS sequence"/>
</dbReference>
<dbReference type="InterPro" id="IPR019894">
    <property type="entry name" value="Patatin-related_protein"/>
</dbReference>
<reference evidence="7" key="1">
    <citation type="journal article" date="2019" name="Int. J. Syst. Evol. Microbiol.">
        <title>The Global Catalogue of Microorganisms (GCM) 10K type strain sequencing project: providing services to taxonomists for standard genome sequencing and annotation.</title>
        <authorList>
            <consortium name="The Broad Institute Genomics Platform"/>
            <consortium name="The Broad Institute Genome Sequencing Center for Infectious Disease"/>
            <person name="Wu L."/>
            <person name="Ma J."/>
        </authorList>
    </citation>
    <scope>NUCLEOTIDE SEQUENCE [LARGE SCALE GENOMIC DNA]</scope>
    <source>
        <strain evidence="7">KCTC 3950</strain>
    </source>
</reference>
<dbReference type="Pfam" id="PF01734">
    <property type="entry name" value="Patatin"/>
    <property type="match status" value="1"/>
</dbReference>
<dbReference type="Gene3D" id="3.40.1090.10">
    <property type="entry name" value="Cytosolic phospholipase A2 catalytic domain"/>
    <property type="match status" value="1"/>
</dbReference>
<dbReference type="RefSeq" id="WP_377606590.1">
    <property type="nucleotide sequence ID" value="NZ_JBHUME010000015.1"/>
</dbReference>
<dbReference type="InterPro" id="IPR002641">
    <property type="entry name" value="PNPLA_dom"/>
</dbReference>
<dbReference type="EMBL" id="JBHUME010000015">
    <property type="protein sequence ID" value="MFD2615072.1"/>
    <property type="molecule type" value="Genomic_DNA"/>
</dbReference>
<protein>
    <submittedName>
        <fullName evidence="6">Patatin-like protein</fullName>
    </submittedName>
</protein>
<keyword evidence="4" id="KW-0472">Membrane</keyword>
<dbReference type="NCBIfam" id="TIGR03607">
    <property type="entry name" value="patatin-like protein"/>
    <property type="match status" value="1"/>
</dbReference>
<feature type="short sequence motif" description="GXSXG" evidence="2">
    <location>
        <begin position="97"/>
        <end position="101"/>
    </location>
</feature>
<dbReference type="SUPFAM" id="SSF52151">
    <property type="entry name" value="FabD/lysophospholipase-like"/>
    <property type="match status" value="1"/>
</dbReference>
<evidence type="ECO:0000259" key="5">
    <source>
        <dbReference type="PROSITE" id="PS51635"/>
    </source>
</evidence>
<dbReference type="InterPro" id="IPR016035">
    <property type="entry name" value="Acyl_Trfase/lysoPLipase"/>
</dbReference>
<proteinExistence type="predicted"/>
<comment type="caution">
    <text evidence="6">The sequence shown here is derived from an EMBL/GenBank/DDBJ whole genome shotgun (WGS) entry which is preliminary data.</text>
</comment>
<gene>
    <name evidence="6" type="ORF">ACFSUF_21880</name>
</gene>
<accession>A0ABW5PLX6</accession>
<feature type="compositionally biased region" description="Basic and acidic residues" evidence="3">
    <location>
        <begin position="1"/>
        <end position="17"/>
    </location>
</feature>
<evidence type="ECO:0000256" key="3">
    <source>
        <dbReference type="SAM" id="MobiDB-lite"/>
    </source>
</evidence>
<feature type="active site" description="Proton acceptor" evidence="2">
    <location>
        <position position="290"/>
    </location>
</feature>
<dbReference type="InterPro" id="IPR024282">
    <property type="entry name" value="DUF3376"/>
</dbReference>
<keyword evidence="1 2" id="KW-0443">Lipid metabolism</keyword>
<name>A0ABW5PLX6_9BACL</name>
<comment type="caution">
    <text evidence="2">Lacks conserved residue(s) required for the propagation of feature annotation.</text>
</comment>
<keyword evidence="2" id="KW-0378">Hydrolase</keyword>
<sequence>MKPTEGRRNMKVTEETGKKHHASAASGLPPKEIRIALVLYGGVSLAVYMNGVVQELLALVRARRGAFADRVADAAGGGYGALLDRLESEVVIDIVAGNSAGGINGVLLSKALAAGTDLAEIKSLWRDAADLRDLLALRKGETDALLSGSYMYEQLMESFASMSRQTEAEPELARERQERIGMLDLFVSASDVRGRRWSWTDAKGQQIEGLRHGVVLQRKYRTVSGGGGTARERGYTQNDFDGAANDELLARMSRATSAMPAAFPGQPFAMEEVYGARNTFDQRDTVYLHDGLLTDNRPFRPVLEKIFRRPSDREVDRWLLYVDPTPVDTHLAMTADAYRTKPNVMESALSYFGVPRYQSIYEQLRSIEQYQEKVDTLTGVLDLLEDDNGRVRAAEACELLTRLPAYAPYCKLRYDQFCHSLLGQVSGYFGGKGDFKEDLDRSFPPLEQLRAVLGDMQKEIGRHVAELSLPDIEFFCRFFLYHIKQLNRKLERNSLSTADRELLLQRKTALWGAVDSLRRQQWLWWNLDAELAAKRQWLDQAPPDGAFAAKVRTEAELLAAEQARHRPLAEALERLYRGDNPRHAAEQIMHFLQHSVHYCLLNLEHPGHILDAITPGSGGADPSVPAAPGSAGQASAAPADFIAQLQNSLCGFLAVDVFLYPLTYQEVGELNRIDVVRISAGDASSLGLSGSDKLVGEDLQAFAGFLSRKWRANDMLWGRLDTADILFNYMNRSQRAKLEAEHAAMDTPPSEIAQALAEWDAYLLRTRIARFRTIIEEEIRYVDPKLEQAYMELSAEMERTDDTGRLELLQQFFAYKYKVGKESWLNLPLKITLGNTMDVLHNAAGALRRYFRRAPLPTLLLSIASLGIWLVRGTVRILLPRRK</sequence>
<feature type="domain" description="PNPLA" evidence="5">
    <location>
        <begin position="37"/>
        <end position="303"/>
    </location>
</feature>
<evidence type="ECO:0000256" key="2">
    <source>
        <dbReference type="PROSITE-ProRule" id="PRU01161"/>
    </source>
</evidence>
<evidence type="ECO:0000313" key="6">
    <source>
        <dbReference type="EMBL" id="MFD2615072.1"/>
    </source>
</evidence>
<evidence type="ECO:0000256" key="1">
    <source>
        <dbReference type="ARBA" id="ARBA00023098"/>
    </source>
</evidence>